<dbReference type="Gene3D" id="3.40.710.10">
    <property type="entry name" value="DD-peptidase/beta-lactamase superfamily"/>
    <property type="match status" value="1"/>
</dbReference>
<proteinExistence type="predicted"/>
<dbReference type="EMBL" id="UINC01117513">
    <property type="protein sequence ID" value="SVC89983.1"/>
    <property type="molecule type" value="Genomic_DNA"/>
</dbReference>
<evidence type="ECO:0000259" key="1">
    <source>
        <dbReference type="Pfam" id="PF00144"/>
    </source>
</evidence>
<feature type="domain" description="Beta-lactamase-related" evidence="1">
    <location>
        <begin position="15"/>
        <end position="310"/>
    </location>
</feature>
<dbReference type="InterPro" id="IPR001466">
    <property type="entry name" value="Beta-lactam-related"/>
</dbReference>
<dbReference type="AlphaFoldDB" id="A0A382QWT3"/>
<name>A0A382QWT3_9ZZZZ</name>
<dbReference type="Pfam" id="PF00144">
    <property type="entry name" value="Beta-lactamase"/>
    <property type="match status" value="1"/>
</dbReference>
<dbReference type="InterPro" id="IPR012338">
    <property type="entry name" value="Beta-lactam/transpept-like"/>
</dbReference>
<feature type="non-terminal residue" evidence="2">
    <location>
        <position position="313"/>
    </location>
</feature>
<dbReference type="SUPFAM" id="SSF56601">
    <property type="entry name" value="beta-lactamase/transpeptidase-like"/>
    <property type="match status" value="1"/>
</dbReference>
<protein>
    <recommendedName>
        <fullName evidence="1">Beta-lactamase-related domain-containing protein</fullName>
    </recommendedName>
</protein>
<sequence>MGIDKNKVQQLLERVRREVDDGLLPSIQVALAFQGEIIAEEAYGTVDNKPASLDHRYCFFSATKPMVASVIWQLMAEGKIDVNEPVVTYFPEFSGSGDEWKAAITVEQAMLHTAGFPMAPLGPPTWADRVTRVEKMNSWRIDWQPGSRYIYHSTAAHWVLAELIDRLTGHDYRDELHNRVTDPLGLPRLLGVGQDDQSGIATLVGVGEEATADEIEAVFGIREIPDNGVTESLLMNFNQPANREVGVPGGGAFGRARDLAMFYQELLHNRHGVWDAAILADVTGNVRNSLLDPMQIPANRTLGLVQAGDDGYA</sequence>
<dbReference type="PANTHER" id="PTHR43283:SF3">
    <property type="entry name" value="BETA-LACTAMASE FAMILY PROTEIN (AFU_ORTHOLOGUE AFUA_5G07500)"/>
    <property type="match status" value="1"/>
</dbReference>
<dbReference type="PANTHER" id="PTHR43283">
    <property type="entry name" value="BETA-LACTAMASE-RELATED"/>
    <property type="match status" value="1"/>
</dbReference>
<accession>A0A382QWT3</accession>
<reference evidence="2" key="1">
    <citation type="submission" date="2018-05" db="EMBL/GenBank/DDBJ databases">
        <authorList>
            <person name="Lanie J.A."/>
            <person name="Ng W.-L."/>
            <person name="Kazmierczak K.M."/>
            <person name="Andrzejewski T.M."/>
            <person name="Davidsen T.M."/>
            <person name="Wayne K.J."/>
            <person name="Tettelin H."/>
            <person name="Glass J.I."/>
            <person name="Rusch D."/>
            <person name="Podicherti R."/>
            <person name="Tsui H.-C.T."/>
            <person name="Winkler M.E."/>
        </authorList>
    </citation>
    <scope>NUCLEOTIDE SEQUENCE</scope>
</reference>
<gene>
    <name evidence="2" type="ORF">METZ01_LOCUS342837</name>
</gene>
<organism evidence="2">
    <name type="scientific">marine metagenome</name>
    <dbReference type="NCBI Taxonomy" id="408172"/>
    <lineage>
        <taxon>unclassified sequences</taxon>
        <taxon>metagenomes</taxon>
        <taxon>ecological metagenomes</taxon>
    </lineage>
</organism>
<evidence type="ECO:0000313" key="2">
    <source>
        <dbReference type="EMBL" id="SVC89983.1"/>
    </source>
</evidence>
<dbReference type="InterPro" id="IPR050789">
    <property type="entry name" value="Diverse_Enzym_Activities"/>
</dbReference>